<keyword evidence="2" id="KW-1003">Cell membrane</keyword>
<evidence type="ECO:0000313" key="9">
    <source>
        <dbReference type="EMBL" id="QNP43113.1"/>
    </source>
</evidence>
<accession>A0ABX6T660</accession>
<evidence type="ECO:0000256" key="7">
    <source>
        <dbReference type="ARBA" id="ARBA00023136"/>
    </source>
</evidence>
<dbReference type="Proteomes" id="UP000516134">
    <property type="component" value="Chromosome"/>
</dbReference>
<evidence type="ECO:0000256" key="4">
    <source>
        <dbReference type="ARBA" id="ARBA00022692"/>
    </source>
</evidence>
<dbReference type="EMBL" id="CP060780">
    <property type="protein sequence ID" value="QNP43113.1"/>
    <property type="molecule type" value="Genomic_DNA"/>
</dbReference>
<dbReference type="InterPro" id="IPR026392">
    <property type="entry name" value="Exo/Archaeosortase_dom"/>
</dbReference>
<evidence type="ECO:0000256" key="8">
    <source>
        <dbReference type="SAM" id="Phobius"/>
    </source>
</evidence>
<feature type="transmembrane region" description="Helical" evidence="8">
    <location>
        <begin position="6"/>
        <end position="31"/>
    </location>
</feature>
<evidence type="ECO:0000256" key="2">
    <source>
        <dbReference type="ARBA" id="ARBA00022475"/>
    </source>
</evidence>
<keyword evidence="3" id="KW-0645">Protease</keyword>
<sequence>MIQIAQYELLVAAACAGLNSIISLGAICLFYGYLRHRQNVPAFLIIAASVIPIAVFSNFIRVLILILITYYLGEAAAQGFLHDFAGLTMFAVALLTVFLIDSLFTRIFNLRTERLAN</sequence>
<keyword evidence="10" id="KW-1185">Reference proteome</keyword>
<dbReference type="NCBIfam" id="TIGR04178">
    <property type="entry name" value="exo_archaeo"/>
    <property type="match status" value="1"/>
</dbReference>
<feature type="transmembrane region" description="Helical" evidence="8">
    <location>
        <begin position="84"/>
        <end position="104"/>
    </location>
</feature>
<evidence type="ECO:0000256" key="3">
    <source>
        <dbReference type="ARBA" id="ARBA00022670"/>
    </source>
</evidence>
<keyword evidence="5" id="KW-0378">Hydrolase</keyword>
<organism evidence="9 10">
    <name type="scientific">Sphingomonas daechungensis</name>
    <dbReference type="NCBI Taxonomy" id="1176646"/>
    <lineage>
        <taxon>Bacteria</taxon>
        <taxon>Pseudomonadati</taxon>
        <taxon>Pseudomonadota</taxon>
        <taxon>Alphaproteobacteria</taxon>
        <taxon>Sphingomonadales</taxon>
        <taxon>Sphingomonadaceae</taxon>
        <taxon>Sphingomonas</taxon>
    </lineage>
</organism>
<gene>
    <name evidence="9" type="ORF">H9L15_14345</name>
</gene>
<evidence type="ECO:0000313" key="10">
    <source>
        <dbReference type="Proteomes" id="UP000516134"/>
    </source>
</evidence>
<proteinExistence type="predicted"/>
<evidence type="ECO:0000256" key="5">
    <source>
        <dbReference type="ARBA" id="ARBA00022801"/>
    </source>
</evidence>
<keyword evidence="7 8" id="KW-0472">Membrane</keyword>
<dbReference type="InterPro" id="IPR019127">
    <property type="entry name" value="Exosortase"/>
</dbReference>
<dbReference type="Pfam" id="PF09721">
    <property type="entry name" value="Exosortase_EpsH"/>
    <property type="match status" value="1"/>
</dbReference>
<protein>
    <submittedName>
        <fullName evidence="9">Archaeosortase/exosortase family protein</fullName>
    </submittedName>
</protein>
<feature type="transmembrane region" description="Helical" evidence="8">
    <location>
        <begin position="43"/>
        <end position="72"/>
    </location>
</feature>
<comment type="subcellular location">
    <subcellularLocation>
        <location evidence="1">Cell membrane</location>
        <topology evidence="1">Multi-pass membrane protein</topology>
    </subcellularLocation>
</comment>
<evidence type="ECO:0000256" key="1">
    <source>
        <dbReference type="ARBA" id="ARBA00004651"/>
    </source>
</evidence>
<evidence type="ECO:0000256" key="6">
    <source>
        <dbReference type="ARBA" id="ARBA00022989"/>
    </source>
</evidence>
<reference evidence="9 10" key="1">
    <citation type="submission" date="2020-08" db="EMBL/GenBank/DDBJ databases">
        <title>Genome sequence of Sphingomonas daechungensis KACC 18115T.</title>
        <authorList>
            <person name="Hyun D.-W."/>
            <person name="Bae J.-W."/>
        </authorList>
    </citation>
    <scope>NUCLEOTIDE SEQUENCE [LARGE SCALE GENOMIC DNA]</scope>
    <source>
        <strain evidence="9 10">KACC 18115</strain>
    </source>
</reference>
<name>A0ABX6T660_9SPHN</name>
<keyword evidence="6 8" id="KW-1133">Transmembrane helix</keyword>
<keyword evidence="4 8" id="KW-0812">Transmembrane</keyword>